<feature type="transmembrane region" description="Helical" evidence="2">
    <location>
        <begin position="319"/>
        <end position="341"/>
    </location>
</feature>
<feature type="transmembrane region" description="Helical" evidence="2">
    <location>
        <begin position="536"/>
        <end position="560"/>
    </location>
</feature>
<keyword evidence="2" id="KW-0812">Transmembrane</keyword>
<feature type="transmembrane region" description="Helical" evidence="2">
    <location>
        <begin position="646"/>
        <end position="667"/>
    </location>
</feature>
<feature type="transmembrane region" description="Helical" evidence="2">
    <location>
        <begin position="447"/>
        <end position="467"/>
    </location>
</feature>
<dbReference type="EMBL" id="CP072384">
    <property type="protein sequence ID" value="QUC07614.1"/>
    <property type="molecule type" value="Genomic_DNA"/>
</dbReference>
<accession>A0ABX7Y373</accession>
<keyword evidence="4" id="KW-1185">Reference proteome</keyword>
<feature type="region of interest" description="Disordered" evidence="1">
    <location>
        <begin position="481"/>
        <end position="524"/>
    </location>
</feature>
<feature type="compositionally biased region" description="Polar residues" evidence="1">
    <location>
        <begin position="481"/>
        <end position="494"/>
    </location>
</feature>
<feature type="compositionally biased region" description="Basic residues" evidence="1">
    <location>
        <begin position="515"/>
        <end position="524"/>
    </location>
</feature>
<feature type="compositionally biased region" description="Pro residues" evidence="1">
    <location>
        <begin position="80"/>
        <end position="90"/>
    </location>
</feature>
<protein>
    <submittedName>
        <fullName evidence="3">Uncharacterized protein</fullName>
    </submittedName>
</protein>
<evidence type="ECO:0000313" key="3">
    <source>
        <dbReference type="EMBL" id="QUC07614.1"/>
    </source>
</evidence>
<proteinExistence type="predicted"/>
<gene>
    <name evidence="3" type="ORF">J5A65_11845</name>
</gene>
<reference evidence="3 4" key="1">
    <citation type="submission" date="2021-03" db="EMBL/GenBank/DDBJ databases">
        <title>Human Oral Microbial Genomes.</title>
        <authorList>
            <person name="Johnston C.D."/>
            <person name="Chen T."/>
            <person name="Dewhirst F.E."/>
        </authorList>
    </citation>
    <scope>NUCLEOTIDE SEQUENCE [LARGE SCALE GENOMIC DNA]</scope>
    <source>
        <strain evidence="3 4">DSMZ 100122</strain>
    </source>
</reference>
<feature type="transmembrane region" description="Helical" evidence="2">
    <location>
        <begin position="566"/>
        <end position="586"/>
    </location>
</feature>
<keyword evidence="2" id="KW-0472">Membrane</keyword>
<feature type="compositionally biased region" description="Basic and acidic residues" evidence="1">
    <location>
        <begin position="505"/>
        <end position="514"/>
    </location>
</feature>
<evidence type="ECO:0000256" key="1">
    <source>
        <dbReference type="SAM" id="MobiDB-lite"/>
    </source>
</evidence>
<feature type="region of interest" description="Disordered" evidence="1">
    <location>
        <begin position="1"/>
        <end position="303"/>
    </location>
</feature>
<evidence type="ECO:0000256" key="2">
    <source>
        <dbReference type="SAM" id="Phobius"/>
    </source>
</evidence>
<name>A0ABX7Y373_9ACTN</name>
<feature type="compositionally biased region" description="Basic and acidic residues" evidence="1">
    <location>
        <begin position="221"/>
        <end position="235"/>
    </location>
</feature>
<dbReference type="Proteomes" id="UP000678513">
    <property type="component" value="Chromosome"/>
</dbReference>
<organism evidence="3 4">
    <name type="scientific">Arachnia rubra</name>
    <dbReference type="NCBI Taxonomy" id="1547448"/>
    <lineage>
        <taxon>Bacteria</taxon>
        <taxon>Bacillati</taxon>
        <taxon>Actinomycetota</taxon>
        <taxon>Actinomycetes</taxon>
        <taxon>Propionibacteriales</taxon>
        <taxon>Propionibacteriaceae</taxon>
        <taxon>Arachnia</taxon>
    </lineage>
</organism>
<keyword evidence="2" id="KW-1133">Transmembrane helix</keyword>
<feature type="transmembrane region" description="Helical" evidence="2">
    <location>
        <begin position="422"/>
        <end position="441"/>
    </location>
</feature>
<dbReference type="RefSeq" id="WP_212322214.1">
    <property type="nucleotide sequence ID" value="NZ_AP024463.1"/>
</dbReference>
<feature type="transmembrane region" description="Helical" evidence="2">
    <location>
        <begin position="372"/>
        <end position="394"/>
    </location>
</feature>
<evidence type="ECO:0000313" key="4">
    <source>
        <dbReference type="Proteomes" id="UP000678513"/>
    </source>
</evidence>
<feature type="compositionally biased region" description="Basic and acidic residues" evidence="1">
    <location>
        <begin position="31"/>
        <end position="42"/>
    </location>
</feature>
<feature type="transmembrane region" description="Helical" evidence="2">
    <location>
        <begin position="615"/>
        <end position="640"/>
    </location>
</feature>
<sequence>MNDQETALEPLPKRESPEDAAELAAMPQEARAPKHEASEPQRKASASPQEPSAPPEEEAKLRTAVNRALKTAWPDSPESTFPPMPSPFAPPQTLWADLSRPSKQRPDPRANGLFPAPPASPSEAGKPAAPAETRDEPPKSPQVPASQQADLAFPGESSELPVVPEADLEPRRGTLTDTTPAYARSSRRREEPDAVRALQEAPSTTGGAVPAPPGEEAPAPEPERPEPTRLRDAGRAGKAQSPRSAPDPGKPEPAQSPKEQRKKPQEVIKTAAPPRQETPIQETPIDAAKAVTPTGEADPAADDRTYSHIRNISRGHWRVTLLSSLGITLFTATLILLVYPISRLIYGQGWPTVASLPGRISQIWTDLTSADFIQLIAITLPVLLVFLTPLYIAFSIQGNRIPDRDSSATNEQVALQQVRESVVLILAGLTGTTIALTIPWITVRAPILLFLPVGGVLTCGFMIAVRARSLENDRMRLTRSTQQETALSQANANEVTARLGRRGRERSSQEGSKSRREKKTARVRSSREDLLRHMRWRLLATHFTVLTLLAVVGLVPLIWYMTYNVASPWVTLSFSLLTIAWIRFFWGYTFTTKRKDVLAEAMKPGNNRLARSGAWAVRTIFECTTALTALAATIVVLGSQLTETNFTAILVVESGWYLVVLLLRWVYQQFSRTGRGIRQLDRRLALLRLRREIAALQAGTTSRPG</sequence>